<dbReference type="PANTHER" id="PTHR34047">
    <property type="entry name" value="NUCLEAR INTRON MATURASE 1, MITOCHONDRIAL-RELATED"/>
    <property type="match status" value="1"/>
</dbReference>
<evidence type="ECO:0000256" key="5">
    <source>
        <dbReference type="ARBA" id="ARBA00022842"/>
    </source>
</evidence>
<evidence type="ECO:0000256" key="4">
    <source>
        <dbReference type="ARBA" id="ARBA00022723"/>
    </source>
</evidence>
<evidence type="ECO:0000256" key="7">
    <source>
        <dbReference type="ARBA" id="ARBA00023118"/>
    </source>
</evidence>
<name>A0A255Z489_9PROT</name>
<dbReference type="OrthoDB" id="7055795at2"/>
<dbReference type="InterPro" id="IPR051083">
    <property type="entry name" value="GrpII_Intron_Splice-Mob/Def"/>
</dbReference>
<gene>
    <name evidence="11" type="ORF">CHU95_05485</name>
</gene>
<evidence type="ECO:0000256" key="2">
    <source>
        <dbReference type="ARBA" id="ARBA00022679"/>
    </source>
</evidence>
<keyword evidence="5" id="KW-0460">Magnesium</keyword>
<evidence type="ECO:0000256" key="6">
    <source>
        <dbReference type="ARBA" id="ARBA00022918"/>
    </source>
</evidence>
<dbReference type="GO" id="GO:0003964">
    <property type="term" value="F:RNA-directed DNA polymerase activity"/>
    <property type="evidence" value="ECO:0007669"/>
    <property type="project" value="UniProtKB-KW"/>
</dbReference>
<evidence type="ECO:0000313" key="11">
    <source>
        <dbReference type="EMBL" id="OYQ36241.1"/>
    </source>
</evidence>
<dbReference type="InterPro" id="IPR000123">
    <property type="entry name" value="Reverse_transcriptase_msDNA"/>
</dbReference>
<organism evidence="11 12">
    <name type="scientific">Niveispirillum lacus</name>
    <dbReference type="NCBI Taxonomy" id="1981099"/>
    <lineage>
        <taxon>Bacteria</taxon>
        <taxon>Pseudomonadati</taxon>
        <taxon>Pseudomonadota</taxon>
        <taxon>Alphaproteobacteria</taxon>
        <taxon>Rhodospirillales</taxon>
        <taxon>Azospirillaceae</taxon>
        <taxon>Niveispirillum</taxon>
    </lineage>
</organism>
<reference evidence="11 12" key="1">
    <citation type="submission" date="2017-07" db="EMBL/GenBank/DDBJ databases">
        <title>Niveispirillum cyanobacteriorum sp. nov., isolated from cyanobacterial aggregates in a eutrophic lake.</title>
        <authorList>
            <person name="Cai H."/>
        </authorList>
    </citation>
    <scope>NUCLEOTIDE SEQUENCE [LARGE SCALE GENOMIC DNA]</scope>
    <source>
        <strain evidence="12">TH1-14</strain>
    </source>
</reference>
<dbReference type="PRINTS" id="PR00866">
    <property type="entry name" value="RNADNAPOLMS"/>
</dbReference>
<dbReference type="SUPFAM" id="SSF56672">
    <property type="entry name" value="DNA/RNA polymerases"/>
    <property type="match status" value="1"/>
</dbReference>
<dbReference type="PANTHER" id="PTHR34047:SF7">
    <property type="entry name" value="RNA-DIRECTED DNA POLYMERASE"/>
    <property type="match status" value="1"/>
</dbReference>
<dbReference type="InterPro" id="IPR000477">
    <property type="entry name" value="RT_dom"/>
</dbReference>
<proteinExistence type="inferred from homology"/>
<keyword evidence="2" id="KW-0808">Transferase</keyword>
<dbReference type="EC" id="2.7.7.49" evidence="1"/>
<evidence type="ECO:0000313" key="12">
    <source>
        <dbReference type="Proteomes" id="UP000216998"/>
    </source>
</evidence>
<comment type="catalytic activity">
    <reaction evidence="9">
        <text>DNA(n) + a 2'-deoxyribonucleoside 5'-triphosphate = DNA(n+1) + diphosphate</text>
        <dbReference type="Rhea" id="RHEA:22508"/>
        <dbReference type="Rhea" id="RHEA-COMP:17339"/>
        <dbReference type="Rhea" id="RHEA-COMP:17340"/>
        <dbReference type="ChEBI" id="CHEBI:33019"/>
        <dbReference type="ChEBI" id="CHEBI:61560"/>
        <dbReference type="ChEBI" id="CHEBI:173112"/>
        <dbReference type="EC" id="2.7.7.49"/>
    </reaction>
</comment>
<dbReference type="InterPro" id="IPR043502">
    <property type="entry name" value="DNA/RNA_pol_sf"/>
</dbReference>
<keyword evidence="12" id="KW-1185">Reference proteome</keyword>
<evidence type="ECO:0000256" key="1">
    <source>
        <dbReference type="ARBA" id="ARBA00012493"/>
    </source>
</evidence>
<keyword evidence="3" id="KW-0548">Nucleotidyltransferase</keyword>
<keyword evidence="4" id="KW-0479">Metal-binding</keyword>
<evidence type="ECO:0000256" key="8">
    <source>
        <dbReference type="ARBA" id="ARBA00034120"/>
    </source>
</evidence>
<comment type="similarity">
    <text evidence="8">Belongs to the bacterial reverse transcriptase family.</text>
</comment>
<dbReference type="GO" id="GO:0003723">
    <property type="term" value="F:RNA binding"/>
    <property type="evidence" value="ECO:0007669"/>
    <property type="project" value="InterPro"/>
</dbReference>
<dbReference type="EMBL" id="NOXU01000023">
    <property type="protein sequence ID" value="OYQ36241.1"/>
    <property type="molecule type" value="Genomic_DNA"/>
</dbReference>
<dbReference type="Proteomes" id="UP000216998">
    <property type="component" value="Unassembled WGS sequence"/>
</dbReference>
<dbReference type="GO" id="GO:0046872">
    <property type="term" value="F:metal ion binding"/>
    <property type="evidence" value="ECO:0007669"/>
    <property type="project" value="UniProtKB-KW"/>
</dbReference>
<protein>
    <recommendedName>
        <fullName evidence="1">RNA-directed DNA polymerase</fullName>
        <ecNumber evidence="1">2.7.7.49</ecNumber>
    </recommendedName>
</protein>
<dbReference type="Pfam" id="PF00078">
    <property type="entry name" value="RVT_1"/>
    <property type="match status" value="1"/>
</dbReference>
<dbReference type="CDD" id="cd03487">
    <property type="entry name" value="RT_Bac_retron_II"/>
    <property type="match status" value="1"/>
</dbReference>
<keyword evidence="7" id="KW-0051">Antiviral defense</keyword>
<feature type="domain" description="Reverse transcriptase" evidence="10">
    <location>
        <begin position="82"/>
        <end position="263"/>
    </location>
</feature>
<keyword evidence="6" id="KW-0695">RNA-directed DNA polymerase</keyword>
<sequence>MRLPHNLIERLTLVAGSPDELCSALGDAAGGEEVAEIGRLSAAGLPPITSLNALSVMTGYNPGFVWALANRTARYYRVFEIPKGRGTRQIEAPRVALKLIQKWLCHHFSAKWQPLDAVHGFVPGRSHLTAASVHLRAEWILSIDLENFFPSTPIDQIRGSLRKLGYQDGDGLELIANLLSFRGRLSQGAPTSPVISNIALSDIDGILSDIARNFRIRFTRYADDITFSGISGVQLPDELLASVREQFVGTPWRISERKIHIAKSPARLKVHGLLVHGDELRLTKGYRNRLRAYRHLMQLGRIDASDLGKVTGHMNYASQIERLKS</sequence>
<evidence type="ECO:0000259" key="10">
    <source>
        <dbReference type="Pfam" id="PF00078"/>
    </source>
</evidence>
<accession>A0A255Z489</accession>
<dbReference type="GO" id="GO:0051607">
    <property type="term" value="P:defense response to virus"/>
    <property type="evidence" value="ECO:0007669"/>
    <property type="project" value="UniProtKB-KW"/>
</dbReference>
<evidence type="ECO:0000256" key="9">
    <source>
        <dbReference type="ARBA" id="ARBA00048173"/>
    </source>
</evidence>
<comment type="caution">
    <text evidence="11">The sequence shown here is derived from an EMBL/GenBank/DDBJ whole genome shotgun (WGS) entry which is preliminary data.</text>
</comment>
<evidence type="ECO:0000256" key="3">
    <source>
        <dbReference type="ARBA" id="ARBA00022695"/>
    </source>
</evidence>
<dbReference type="AlphaFoldDB" id="A0A255Z489"/>